<organism evidence="3 4">
    <name type="scientific">Anolis carolinensis</name>
    <name type="common">Green anole</name>
    <name type="synonym">American chameleon</name>
    <dbReference type="NCBI Taxonomy" id="28377"/>
    <lineage>
        <taxon>Eukaryota</taxon>
        <taxon>Metazoa</taxon>
        <taxon>Chordata</taxon>
        <taxon>Craniata</taxon>
        <taxon>Vertebrata</taxon>
        <taxon>Euteleostomi</taxon>
        <taxon>Lepidosauria</taxon>
        <taxon>Squamata</taxon>
        <taxon>Bifurcata</taxon>
        <taxon>Unidentata</taxon>
        <taxon>Episquamata</taxon>
        <taxon>Toxicofera</taxon>
        <taxon>Iguania</taxon>
        <taxon>Dactyloidae</taxon>
        <taxon>Anolis</taxon>
    </lineage>
</organism>
<sequence>PAVLSSLLLGPPWLERVPPPPPPRRHQCLPCLPGPLSPQDGPGPPSQDAQGHPCPAIQPSPHAPGRHVLFADALGLPLARWRRYQPWPPPSPDSPPEVLPPDHAPLSLATPYLLPAFVLQPAGQGEPERLERLQETKVELEEVLPPEPGEPRVLRGTVRVLNVSYNKAVHLRASRDRWQSHRDYPALYIQGGSPDGGLTDRFAFRLDFGDEKEEEDDEDGARLDFVVRYQTDEGVYWANNQGRNYSVFLKGTAPSQCLPKRSGKDVESRQLKSCMRPVKTR</sequence>
<dbReference type="InterPro" id="IPR005036">
    <property type="entry name" value="CBM21_dom"/>
</dbReference>
<evidence type="ECO:0000313" key="3">
    <source>
        <dbReference type="Ensembl" id="ENSACAP00000018346.2"/>
    </source>
</evidence>
<evidence type="ECO:0000259" key="2">
    <source>
        <dbReference type="PROSITE" id="PS51159"/>
    </source>
</evidence>
<feature type="region of interest" description="Disordered" evidence="1">
    <location>
        <begin position="258"/>
        <end position="281"/>
    </location>
</feature>
<reference evidence="3" key="3">
    <citation type="submission" date="2025-09" db="UniProtKB">
        <authorList>
            <consortium name="Ensembl"/>
        </authorList>
    </citation>
    <scope>IDENTIFICATION</scope>
</reference>
<name>G1KV88_ANOCA</name>
<dbReference type="InParanoid" id="G1KV88"/>
<dbReference type="GO" id="GO:0000164">
    <property type="term" value="C:protein phosphatase type 1 complex"/>
    <property type="evidence" value="ECO:0000318"/>
    <property type="project" value="GO_Central"/>
</dbReference>
<accession>G1KV88</accession>
<feature type="region of interest" description="Disordered" evidence="1">
    <location>
        <begin position="1"/>
        <end position="65"/>
    </location>
</feature>
<evidence type="ECO:0000313" key="4">
    <source>
        <dbReference type="Proteomes" id="UP000001646"/>
    </source>
</evidence>
<dbReference type="Ensembl" id="ENSACAT00000028409.2">
    <property type="protein sequence ID" value="ENSACAP00000018346.2"/>
    <property type="gene ID" value="ENSACAG00000021937.3"/>
</dbReference>
<dbReference type="eggNOG" id="KOG3986">
    <property type="taxonomic scope" value="Eukaryota"/>
</dbReference>
<dbReference type="AlphaFoldDB" id="G1KV88"/>
<proteinExistence type="predicted"/>
<keyword evidence="4" id="KW-1185">Reference proteome</keyword>
<dbReference type="GeneTree" id="ENSGT00390000013859"/>
<dbReference type="Bgee" id="ENSACAG00000021937">
    <property type="expression patterns" value="Expressed in ovary and 6 other cell types or tissues"/>
</dbReference>
<dbReference type="HOGENOM" id="CLU_040215_1_2_1"/>
<protein>
    <recommendedName>
        <fullName evidence="2">CBM21 domain-containing protein</fullName>
    </recommendedName>
</protein>
<dbReference type="Proteomes" id="UP000001646">
    <property type="component" value="Chromosome 2"/>
</dbReference>
<dbReference type="GO" id="GO:0008157">
    <property type="term" value="F:protein phosphatase 1 binding"/>
    <property type="evidence" value="ECO:0000318"/>
    <property type="project" value="GO_Central"/>
</dbReference>
<dbReference type="GO" id="GO:0005979">
    <property type="term" value="P:regulation of glycogen biosynthetic process"/>
    <property type="evidence" value="ECO:0000318"/>
    <property type="project" value="GO_Central"/>
</dbReference>
<dbReference type="GO" id="GO:2001069">
    <property type="term" value="F:glycogen binding"/>
    <property type="evidence" value="ECO:0000318"/>
    <property type="project" value="GO_Central"/>
</dbReference>
<dbReference type="STRING" id="28377.ENSACAP00000018346"/>
<dbReference type="Gene3D" id="2.60.40.2440">
    <property type="entry name" value="Carbohydrate binding type-21 domain"/>
    <property type="match status" value="1"/>
</dbReference>
<dbReference type="Pfam" id="PF03370">
    <property type="entry name" value="CBM_21"/>
    <property type="match status" value="1"/>
</dbReference>
<dbReference type="InterPro" id="IPR038175">
    <property type="entry name" value="CBM21_dom_sf"/>
</dbReference>
<dbReference type="PANTHER" id="PTHR12307:SF40">
    <property type="entry name" value="PROTEIN PHOSPHATASE 1 REGULATORY SUBUNIT 3F"/>
    <property type="match status" value="1"/>
</dbReference>
<dbReference type="PANTHER" id="PTHR12307">
    <property type="entry name" value="PROTEIN PHOSPHATASE 1 REGULATORY SUBUNIT"/>
    <property type="match status" value="1"/>
</dbReference>
<evidence type="ECO:0000256" key="1">
    <source>
        <dbReference type="SAM" id="MobiDB-lite"/>
    </source>
</evidence>
<feature type="domain" description="CBM21" evidence="2">
    <location>
        <begin position="130"/>
        <end position="248"/>
    </location>
</feature>
<reference evidence="3 4" key="1">
    <citation type="submission" date="2009-12" db="EMBL/GenBank/DDBJ databases">
        <title>The Genome Sequence of Anolis carolinensis (Green Anole Lizard).</title>
        <authorList>
            <consortium name="The Genome Sequencing Platform"/>
            <person name="Di Palma F."/>
            <person name="Alfoldi J."/>
            <person name="Heiman D."/>
            <person name="Young S."/>
            <person name="Grabherr M."/>
            <person name="Johnson J."/>
            <person name="Lander E.S."/>
            <person name="Lindblad-Toh K."/>
        </authorList>
    </citation>
    <scope>NUCLEOTIDE SEQUENCE [LARGE SCALE GENOMIC DNA]</scope>
    <source>
        <strain evidence="3 4">JBL SC #1</strain>
    </source>
</reference>
<dbReference type="InterPro" id="IPR050782">
    <property type="entry name" value="PP1_regulatory_subunit_3"/>
</dbReference>
<feature type="compositionally biased region" description="Pro residues" evidence="1">
    <location>
        <begin position="32"/>
        <end position="45"/>
    </location>
</feature>
<dbReference type="PROSITE" id="PS51159">
    <property type="entry name" value="CBM21"/>
    <property type="match status" value="1"/>
</dbReference>
<reference evidence="3" key="2">
    <citation type="submission" date="2025-08" db="UniProtKB">
        <authorList>
            <consortium name="Ensembl"/>
        </authorList>
    </citation>
    <scope>IDENTIFICATION</scope>
</reference>